<keyword evidence="2" id="KW-0472">Membrane</keyword>
<dbReference type="InParanoid" id="A0A423Q2M6"/>
<organism evidence="4 5">
    <name type="scientific">Salinisphaera japonica YTM-1</name>
    <dbReference type="NCBI Taxonomy" id="1209778"/>
    <lineage>
        <taxon>Bacteria</taxon>
        <taxon>Pseudomonadati</taxon>
        <taxon>Pseudomonadota</taxon>
        <taxon>Gammaproteobacteria</taxon>
        <taxon>Salinisphaerales</taxon>
        <taxon>Salinisphaeraceae</taxon>
        <taxon>Salinisphaera</taxon>
    </lineage>
</organism>
<dbReference type="GO" id="GO:0015627">
    <property type="term" value="C:type II protein secretion system complex"/>
    <property type="evidence" value="ECO:0007669"/>
    <property type="project" value="InterPro"/>
</dbReference>
<feature type="compositionally biased region" description="Polar residues" evidence="1">
    <location>
        <begin position="110"/>
        <end position="121"/>
    </location>
</feature>
<accession>A0A423Q2M6</accession>
<reference evidence="4 5" key="1">
    <citation type="submission" date="2013-10" db="EMBL/GenBank/DDBJ databases">
        <title>Salinisphaera japonica YTM-1 Genome Sequencing.</title>
        <authorList>
            <person name="Lai Q."/>
            <person name="Li C."/>
            <person name="Shao Z."/>
        </authorList>
    </citation>
    <scope>NUCLEOTIDE SEQUENCE [LARGE SCALE GENOMIC DNA]</scope>
    <source>
        <strain evidence="4 5">YTM-1</strain>
    </source>
</reference>
<evidence type="ECO:0000313" key="4">
    <source>
        <dbReference type="EMBL" id="ROO32803.1"/>
    </source>
</evidence>
<sequence>MSYLVDALKKAERERRAGDASSLHHAAAMDPARRRGAGYGRWLLAGLIAINVALVVYIWRPQAIAPTAPEPAAPSVKATTPAPQVTSNTGNETGAEPGPAKQEQKPDTPGTGSPPTITRQTVARPAASAAPDAGGQVSYSDVPLTEASSTPAPETTTRARDARGETQPAAINGPTSQADESALMSQNETSAPAITINGQLYSTVPGRSFILVDGRRYHEGERLAAGPAVEQIEPSGAVLRYQGQRYRVAGPG</sequence>
<dbReference type="EMBL" id="AYKG01000001">
    <property type="protein sequence ID" value="ROO32803.1"/>
    <property type="molecule type" value="Genomic_DNA"/>
</dbReference>
<evidence type="ECO:0000256" key="1">
    <source>
        <dbReference type="SAM" id="MobiDB-lite"/>
    </source>
</evidence>
<feature type="transmembrane region" description="Helical" evidence="2">
    <location>
        <begin position="39"/>
        <end position="59"/>
    </location>
</feature>
<evidence type="ECO:0000256" key="2">
    <source>
        <dbReference type="SAM" id="Phobius"/>
    </source>
</evidence>
<name>A0A423Q2M6_9GAMM</name>
<keyword evidence="5" id="KW-1185">Reference proteome</keyword>
<dbReference type="OrthoDB" id="5432325at2"/>
<dbReference type="InterPro" id="IPR032389">
    <property type="entry name" value="GspB_C"/>
</dbReference>
<feature type="compositionally biased region" description="Polar residues" evidence="1">
    <location>
        <begin position="77"/>
        <end position="92"/>
    </location>
</feature>
<keyword evidence="2" id="KW-0812">Transmembrane</keyword>
<dbReference type="AlphaFoldDB" id="A0A423Q2M6"/>
<dbReference type="Proteomes" id="UP000285310">
    <property type="component" value="Unassembled WGS sequence"/>
</dbReference>
<proteinExistence type="predicted"/>
<feature type="region of interest" description="Disordered" evidence="1">
    <location>
        <begin position="68"/>
        <end position="186"/>
    </location>
</feature>
<feature type="compositionally biased region" description="Polar residues" evidence="1">
    <location>
        <begin position="146"/>
        <end position="156"/>
    </location>
</feature>
<feature type="domain" description="Type II secretion system protein GspB C-terminal" evidence="3">
    <location>
        <begin position="192"/>
        <end position="248"/>
    </location>
</feature>
<keyword evidence="2" id="KW-1133">Transmembrane helix</keyword>
<comment type="caution">
    <text evidence="4">The sequence shown here is derived from an EMBL/GenBank/DDBJ whole genome shotgun (WGS) entry which is preliminary data.</text>
</comment>
<dbReference type="Pfam" id="PF16537">
    <property type="entry name" value="T2SSB"/>
    <property type="match status" value="1"/>
</dbReference>
<evidence type="ECO:0000313" key="5">
    <source>
        <dbReference type="Proteomes" id="UP000285310"/>
    </source>
</evidence>
<protein>
    <recommendedName>
        <fullName evidence="3">Type II secretion system protein GspB C-terminal domain-containing protein</fullName>
    </recommendedName>
</protein>
<dbReference type="RefSeq" id="WP_123656739.1">
    <property type="nucleotide sequence ID" value="NZ_AYKG01000001.1"/>
</dbReference>
<feature type="compositionally biased region" description="Low complexity" evidence="1">
    <location>
        <begin position="123"/>
        <end position="133"/>
    </location>
</feature>
<evidence type="ECO:0000259" key="3">
    <source>
        <dbReference type="Pfam" id="PF16537"/>
    </source>
</evidence>
<gene>
    <name evidence="4" type="ORF">SAJA_00795</name>
</gene>
<feature type="compositionally biased region" description="Polar residues" evidence="1">
    <location>
        <begin position="173"/>
        <end position="186"/>
    </location>
</feature>